<comment type="caution">
    <text evidence="2">The sequence shown here is derived from an EMBL/GenBank/DDBJ whole genome shotgun (WGS) entry which is preliminary data.</text>
</comment>
<feature type="signal peptide" evidence="1">
    <location>
        <begin position="1"/>
        <end position="16"/>
    </location>
</feature>
<keyword evidence="1" id="KW-0732">Signal</keyword>
<dbReference type="EMBL" id="CAJZBQ010000050">
    <property type="protein sequence ID" value="CAG9330107.1"/>
    <property type="molecule type" value="Genomic_DNA"/>
</dbReference>
<evidence type="ECO:0000313" key="3">
    <source>
        <dbReference type="Proteomes" id="UP001162131"/>
    </source>
</evidence>
<evidence type="ECO:0000313" key="2">
    <source>
        <dbReference type="EMBL" id="CAG9330107.1"/>
    </source>
</evidence>
<protein>
    <submittedName>
        <fullName evidence="2">Uncharacterized protein</fullName>
    </submittedName>
</protein>
<organism evidence="2 3">
    <name type="scientific">Blepharisma stoltei</name>
    <dbReference type="NCBI Taxonomy" id="1481888"/>
    <lineage>
        <taxon>Eukaryota</taxon>
        <taxon>Sar</taxon>
        <taxon>Alveolata</taxon>
        <taxon>Ciliophora</taxon>
        <taxon>Postciliodesmatophora</taxon>
        <taxon>Heterotrichea</taxon>
        <taxon>Heterotrichida</taxon>
        <taxon>Blepharismidae</taxon>
        <taxon>Blepharisma</taxon>
    </lineage>
</organism>
<gene>
    <name evidence="2" type="ORF">BSTOLATCC_MIC50216</name>
</gene>
<accession>A0AAU9JQK9</accession>
<sequence>MKSLISLIVLIGLANCIKFGTYDPYLDPGRILWPKDTWFNNPIELSQTNAGSSITLTIHFRPSTSLTSGTVQIIFPQTYSTELNKEATLPSNYNLQAGKDISATYSTILPSSEGVYGPIGIVTRHNADGQIVDANYHFGFIAITSSALKANLDVSRTTASTSSKISTNNALEFAFTLTFSLWAHDIIEIVPDSNWTPKSGITCQSVGSPNLLFSSSNSNSLPCALAVKSSSSLGVAVGADSTDISNDSIYIYGIAKDVYVSAGSSSNFYTVKLDVNYFVSPPFATSSSSWTINVWRWGTNNLLAKYTTTTGPGSSAGLATFINWENQNYPSNNAMQSQVIFTKVTVGTNNPLPALSTLTVAFTNVDIYNTAWWSDLDGSTEKASGLCHVTPAISGASCEATSETTATVTFAEEWAKGSVSFVVLSKFIGESPKVYKITTYYGSTSNIVDQSETNPGEFVITSASSTNYRIPDVALHALPSSTASYPQLNTGSGYSPYSLYNSNNVNQGGLNSQSIFIRTTPGSTNSWGGTSGAAASLTFYFNWATSIEFDTFNYVYLGSTINDYINTATSLGSSTAGDRVLEAASPPTSPILSSKNKISVSFSASSSSPSVAYGNYYILRISDSGLPFIASNKATFYEIWAIATYAATTEIGSSVISVLPQKTSSKLYALLACNDQLDGIPIVVYFEPINTSFDFSSHAYAIDIEIGNGYDWYKGFMGTGIKITDNGGTLTINSHFLSSSSSATASYIFSGTTLTITLKNLGFTTKVTTYFPSAVASLGITHFSVSTYFYVVKPSDPLAKQILYKSSYTSWDIQTTLKPFDSSSAGAKTSDSSTWYIGASEGITISNKLKSSTSATAISSNYMIGIGLSAGFTFSSVPSYSVVVDTATAATSPTSTTYYLSSSSDYGAGGFIMAYGSSWGSAAPTSGGIDYNLAVTNLQSPNHSSSSTWNVWVAADSPGLDCKYSKSYSENIIIKEAALNTPKCYSDSDTIMGASADSVNLSMNFEFSTKIKVPKGGFLKFSLENSWSWPSSGYSSSSMPASYSVSGSTLTASLYADLQIGTYTIVVNGVLPPPNSWSSTIEKDCFYSLSTQTSQGDKIEFWYSSGASQTRITSSASVEPGNSYVTINSYPSSPYVVVDILLTFYFDKKVPAGSYLEISTPIDVPWSYPAWSATIKDYCWANVIYSSCAVTDSSTIIMYLAEPILLGTTINIYLDSAIKFSDPNKAGDFLISAYWGPNSIQIIDGSSGIGKNSVKFLVYDTYSIDLSGWNDIKTAGELSTYTFELELKGWNRINFGDYLYIQFPRDFDPYIGDSEQSYRDYP</sequence>
<proteinExistence type="predicted"/>
<keyword evidence="3" id="KW-1185">Reference proteome</keyword>
<reference evidence="2" key="1">
    <citation type="submission" date="2021-09" db="EMBL/GenBank/DDBJ databases">
        <authorList>
            <consortium name="AG Swart"/>
            <person name="Singh M."/>
            <person name="Singh A."/>
            <person name="Seah K."/>
            <person name="Emmerich C."/>
        </authorList>
    </citation>
    <scope>NUCLEOTIDE SEQUENCE</scope>
    <source>
        <strain evidence="2">ATCC30299</strain>
    </source>
</reference>
<name>A0AAU9JQK9_9CILI</name>
<evidence type="ECO:0000256" key="1">
    <source>
        <dbReference type="SAM" id="SignalP"/>
    </source>
</evidence>
<feature type="chain" id="PRO_5043964534" evidence="1">
    <location>
        <begin position="17"/>
        <end position="1322"/>
    </location>
</feature>
<dbReference type="Proteomes" id="UP001162131">
    <property type="component" value="Unassembled WGS sequence"/>
</dbReference>